<organism evidence="3">
    <name type="scientific">hydrocarbon metagenome</name>
    <dbReference type="NCBI Taxonomy" id="938273"/>
    <lineage>
        <taxon>unclassified sequences</taxon>
        <taxon>metagenomes</taxon>
        <taxon>ecological metagenomes</taxon>
    </lineage>
</organism>
<evidence type="ECO:0000313" key="3">
    <source>
        <dbReference type="EMBL" id="KUG11631.1"/>
    </source>
</evidence>
<dbReference type="EMBL" id="LNQE01001733">
    <property type="protein sequence ID" value="KUG11631.1"/>
    <property type="molecule type" value="Genomic_DNA"/>
</dbReference>
<keyword evidence="1" id="KW-0723">Serine/threonine-protein kinase</keyword>
<dbReference type="InterPro" id="IPR003594">
    <property type="entry name" value="HATPase_dom"/>
</dbReference>
<reference evidence="3" key="1">
    <citation type="journal article" date="2015" name="Proc. Natl. Acad. Sci. U.S.A.">
        <title>Networks of energetic and metabolic interactions define dynamics in microbial communities.</title>
        <authorList>
            <person name="Embree M."/>
            <person name="Liu J.K."/>
            <person name="Al-Bassam M.M."/>
            <person name="Zengler K."/>
        </authorList>
    </citation>
    <scope>NUCLEOTIDE SEQUENCE</scope>
</reference>
<dbReference type="InterPro" id="IPR050267">
    <property type="entry name" value="Anti-sigma-factor_SerPK"/>
</dbReference>
<dbReference type="SUPFAM" id="SSF55874">
    <property type="entry name" value="ATPase domain of HSP90 chaperone/DNA topoisomerase II/histidine kinase"/>
    <property type="match status" value="1"/>
</dbReference>
<evidence type="ECO:0000259" key="2">
    <source>
        <dbReference type="Pfam" id="PF13581"/>
    </source>
</evidence>
<dbReference type="PANTHER" id="PTHR35526">
    <property type="entry name" value="ANTI-SIGMA-F FACTOR RSBW-RELATED"/>
    <property type="match status" value="1"/>
</dbReference>
<evidence type="ECO:0000256" key="1">
    <source>
        <dbReference type="ARBA" id="ARBA00022527"/>
    </source>
</evidence>
<keyword evidence="3" id="KW-0808">Transferase</keyword>
<dbReference type="Gene3D" id="3.30.565.10">
    <property type="entry name" value="Histidine kinase-like ATPase, C-terminal domain"/>
    <property type="match status" value="1"/>
</dbReference>
<dbReference type="CDD" id="cd16936">
    <property type="entry name" value="HATPase_RsbW-like"/>
    <property type="match status" value="1"/>
</dbReference>
<dbReference type="GO" id="GO:0004674">
    <property type="term" value="F:protein serine/threonine kinase activity"/>
    <property type="evidence" value="ECO:0007669"/>
    <property type="project" value="UniProtKB-KW"/>
</dbReference>
<feature type="domain" description="Histidine kinase/HSP90-like ATPase" evidence="2">
    <location>
        <begin position="10"/>
        <end position="131"/>
    </location>
</feature>
<protein>
    <submittedName>
        <fullName evidence="3">Serine-protein kinase rsbw</fullName>
        <ecNumber evidence="3">2.7.11.1</ecNumber>
    </submittedName>
</protein>
<dbReference type="PANTHER" id="PTHR35526:SF6">
    <property type="entry name" value="SLR1861 PROTEIN"/>
    <property type="match status" value="1"/>
</dbReference>
<comment type="caution">
    <text evidence="3">The sequence shown here is derived from an EMBL/GenBank/DDBJ whole genome shotgun (WGS) entry which is preliminary data.</text>
</comment>
<dbReference type="InterPro" id="IPR036890">
    <property type="entry name" value="HATPase_C_sf"/>
</dbReference>
<gene>
    <name evidence="3" type="ORF">ASZ90_016478</name>
</gene>
<dbReference type="AlphaFoldDB" id="A0A0W8ESR2"/>
<accession>A0A0W8ESR2</accession>
<name>A0A0W8ESR2_9ZZZZ</name>
<sequence length="133" mass="14273">MTLQDTVRVPPTPDGVGRALDFIDAALAAGKIPELIHAPVHLAVDEALQNIISYSGATAITIMIEAADAYVAVTIADDGEPFDPLKAPAPDVCAGLDEREIGGLGIYLIRQSMDEVSYTYRDEKNVLRLVKRP</sequence>
<dbReference type="EC" id="2.7.11.1" evidence="3"/>
<proteinExistence type="predicted"/>
<dbReference type="Pfam" id="PF13581">
    <property type="entry name" value="HATPase_c_2"/>
    <property type="match status" value="1"/>
</dbReference>
<keyword evidence="3" id="KW-0418">Kinase</keyword>